<sequence>MKRISTFIMVLSCVFVSAQNINDVLRYSTENIQGTARFQAMGGAFGALGGDLSSLNVNPAGSAVFNHSQFTITGSNYNRSNDALFGNSLRNSDINSVELNQLGGVFVFKSSDSPWKKIALAFNYDLAENFDNEFRVVGNTTQGIDNYFLNFAQGQALGDLRIQQGEFIEDAYLDIGANLGFGAQQAFLGFQAGLIEPTVDDDANTSYFSNAQYSSVNQEYLQSTTGYNSKFTLNFAGQYQENLYLGASLNFHNVLYDRVTLLNEGGYDADSPVQFTTFDNLLHTEGYGFSFSVGGIAKLNDNIRVGGSYQSPTWYELTDDTSQRINSTLAESDIDFIDFGIINLFEEYRIKTPAKLTGSVAVVFGKDGLLSFDYGYQDMSQAELRPTADPSFATENDFISSQLGVVNTYRLGGEFRIDEVSLRAGYRYEESPYESGDIIGDLTGFSGGIGYNFGGSRLDLAVNRTEQDVNTLLFESGINSSAMINRINTNITLGYTVKF</sequence>
<feature type="chain" id="PRO_5022920596" evidence="8">
    <location>
        <begin position="19"/>
        <end position="499"/>
    </location>
</feature>
<organism evidence="9 10">
    <name type="scientific">Flagellimonas hymeniacidonis</name>
    <dbReference type="NCBI Taxonomy" id="2603628"/>
    <lineage>
        <taxon>Bacteria</taxon>
        <taxon>Pseudomonadati</taxon>
        <taxon>Bacteroidota</taxon>
        <taxon>Flavobacteriia</taxon>
        <taxon>Flavobacteriales</taxon>
        <taxon>Flavobacteriaceae</taxon>
        <taxon>Flagellimonas</taxon>
    </lineage>
</organism>
<feature type="signal peptide" evidence="8">
    <location>
        <begin position="1"/>
        <end position="18"/>
    </location>
</feature>
<evidence type="ECO:0000256" key="4">
    <source>
        <dbReference type="ARBA" id="ARBA00022692"/>
    </source>
</evidence>
<evidence type="ECO:0000256" key="8">
    <source>
        <dbReference type="SAM" id="SignalP"/>
    </source>
</evidence>
<accession>A0A5C8V187</accession>
<comment type="caution">
    <text evidence="9">The sequence shown here is derived from an EMBL/GenBank/DDBJ whole genome shotgun (WGS) entry which is preliminary data.</text>
</comment>
<evidence type="ECO:0000256" key="2">
    <source>
        <dbReference type="ARBA" id="ARBA00008163"/>
    </source>
</evidence>
<keyword evidence="3" id="KW-1134">Transmembrane beta strand</keyword>
<keyword evidence="7" id="KW-0998">Cell outer membrane</keyword>
<dbReference type="RefSeq" id="WP_147743635.1">
    <property type="nucleotide sequence ID" value="NZ_VRUR01000002.1"/>
</dbReference>
<comment type="subcellular location">
    <subcellularLocation>
        <location evidence="1">Cell outer membrane</location>
        <topology evidence="1">Multi-pass membrane protein</topology>
    </subcellularLocation>
</comment>
<dbReference type="Proteomes" id="UP000321456">
    <property type="component" value="Unassembled WGS sequence"/>
</dbReference>
<evidence type="ECO:0000256" key="1">
    <source>
        <dbReference type="ARBA" id="ARBA00004571"/>
    </source>
</evidence>
<dbReference type="Gene3D" id="2.40.160.60">
    <property type="entry name" value="Outer membrane protein transport protein (OMPP1/FadL/TodX)"/>
    <property type="match status" value="1"/>
</dbReference>
<evidence type="ECO:0000313" key="10">
    <source>
        <dbReference type="Proteomes" id="UP000321456"/>
    </source>
</evidence>
<evidence type="ECO:0000256" key="5">
    <source>
        <dbReference type="ARBA" id="ARBA00022729"/>
    </source>
</evidence>
<dbReference type="GO" id="GO:0009279">
    <property type="term" value="C:cell outer membrane"/>
    <property type="evidence" value="ECO:0007669"/>
    <property type="project" value="UniProtKB-SubCell"/>
</dbReference>
<dbReference type="SUPFAM" id="SSF56935">
    <property type="entry name" value="Porins"/>
    <property type="match status" value="1"/>
</dbReference>
<protein>
    <submittedName>
        <fullName evidence="9">Aromatic hydrocarbon degradation protein</fullName>
    </submittedName>
</protein>
<proteinExistence type="inferred from homology"/>
<keyword evidence="10" id="KW-1185">Reference proteome</keyword>
<keyword evidence="6" id="KW-0472">Membrane</keyword>
<dbReference type="AlphaFoldDB" id="A0A5C8V187"/>
<evidence type="ECO:0000256" key="3">
    <source>
        <dbReference type="ARBA" id="ARBA00022452"/>
    </source>
</evidence>
<evidence type="ECO:0000256" key="7">
    <source>
        <dbReference type="ARBA" id="ARBA00023237"/>
    </source>
</evidence>
<evidence type="ECO:0000256" key="6">
    <source>
        <dbReference type="ARBA" id="ARBA00023136"/>
    </source>
</evidence>
<keyword evidence="5 8" id="KW-0732">Signal</keyword>
<dbReference type="InterPro" id="IPR005017">
    <property type="entry name" value="OMPP1/FadL/TodX"/>
</dbReference>
<dbReference type="EMBL" id="VRUR01000002">
    <property type="protein sequence ID" value="TXN34899.1"/>
    <property type="molecule type" value="Genomic_DNA"/>
</dbReference>
<reference evidence="9 10" key="1">
    <citation type="submission" date="2019-08" db="EMBL/GenBank/DDBJ databases">
        <title>Professor.</title>
        <authorList>
            <person name="Park J.S."/>
        </authorList>
    </citation>
    <scope>NUCLEOTIDE SEQUENCE [LARGE SCALE GENOMIC DNA]</scope>
    <source>
        <strain evidence="9 10">176CP5-101</strain>
    </source>
</reference>
<dbReference type="PANTHER" id="PTHR35093">
    <property type="entry name" value="OUTER MEMBRANE PROTEIN NMB0088-RELATED"/>
    <property type="match status" value="1"/>
</dbReference>
<name>A0A5C8V187_9FLAO</name>
<dbReference type="PANTHER" id="PTHR35093:SF8">
    <property type="entry name" value="OUTER MEMBRANE PROTEIN NMB0088-RELATED"/>
    <property type="match status" value="1"/>
</dbReference>
<comment type="similarity">
    <text evidence="2">Belongs to the OmpP1/FadL family.</text>
</comment>
<evidence type="ECO:0000313" key="9">
    <source>
        <dbReference type="EMBL" id="TXN34899.1"/>
    </source>
</evidence>
<keyword evidence="4" id="KW-0812">Transmembrane</keyword>
<dbReference type="Pfam" id="PF03349">
    <property type="entry name" value="Toluene_X"/>
    <property type="match status" value="1"/>
</dbReference>
<dbReference type="GO" id="GO:0015483">
    <property type="term" value="F:long-chain fatty acid transporting porin activity"/>
    <property type="evidence" value="ECO:0007669"/>
    <property type="project" value="TreeGrafter"/>
</dbReference>
<gene>
    <name evidence="9" type="ORF">FVB32_09870</name>
</gene>